<keyword evidence="3" id="KW-1185">Reference proteome</keyword>
<gene>
    <name evidence="2" type="ORF">CFP56_027613</name>
</gene>
<proteinExistence type="predicted"/>
<organism evidence="2 3">
    <name type="scientific">Quercus suber</name>
    <name type="common">Cork oak</name>
    <dbReference type="NCBI Taxonomy" id="58331"/>
    <lineage>
        <taxon>Eukaryota</taxon>
        <taxon>Viridiplantae</taxon>
        <taxon>Streptophyta</taxon>
        <taxon>Embryophyta</taxon>
        <taxon>Tracheophyta</taxon>
        <taxon>Spermatophyta</taxon>
        <taxon>Magnoliopsida</taxon>
        <taxon>eudicotyledons</taxon>
        <taxon>Gunneridae</taxon>
        <taxon>Pentapetalae</taxon>
        <taxon>rosids</taxon>
        <taxon>fabids</taxon>
        <taxon>Fagales</taxon>
        <taxon>Fagaceae</taxon>
        <taxon>Quercus</taxon>
    </lineage>
</organism>
<accession>A0AAW0JVS8</accession>
<dbReference type="AlphaFoldDB" id="A0AAW0JVS8"/>
<keyword evidence="1" id="KW-1133">Transmembrane helix</keyword>
<evidence type="ECO:0000256" key="1">
    <source>
        <dbReference type="SAM" id="Phobius"/>
    </source>
</evidence>
<comment type="caution">
    <text evidence="2">The sequence shown here is derived from an EMBL/GenBank/DDBJ whole genome shotgun (WGS) entry which is preliminary data.</text>
</comment>
<dbReference type="EMBL" id="PKMF04000450">
    <property type="protein sequence ID" value="KAK7831137.1"/>
    <property type="molecule type" value="Genomic_DNA"/>
</dbReference>
<evidence type="ECO:0000313" key="2">
    <source>
        <dbReference type="EMBL" id="KAK7831137.1"/>
    </source>
</evidence>
<evidence type="ECO:0008006" key="4">
    <source>
        <dbReference type="Google" id="ProtNLM"/>
    </source>
</evidence>
<name>A0AAW0JVS8_QUESU</name>
<reference evidence="2 3" key="1">
    <citation type="journal article" date="2018" name="Sci. Data">
        <title>The draft genome sequence of cork oak.</title>
        <authorList>
            <person name="Ramos A.M."/>
            <person name="Usie A."/>
            <person name="Barbosa P."/>
            <person name="Barros P.M."/>
            <person name="Capote T."/>
            <person name="Chaves I."/>
            <person name="Simoes F."/>
            <person name="Abreu I."/>
            <person name="Carrasquinho I."/>
            <person name="Faro C."/>
            <person name="Guimaraes J.B."/>
            <person name="Mendonca D."/>
            <person name="Nobrega F."/>
            <person name="Rodrigues L."/>
            <person name="Saibo N.J.M."/>
            <person name="Varela M.C."/>
            <person name="Egas C."/>
            <person name="Matos J."/>
            <person name="Miguel C.M."/>
            <person name="Oliveira M.M."/>
            <person name="Ricardo C.P."/>
            <person name="Goncalves S."/>
        </authorList>
    </citation>
    <scope>NUCLEOTIDE SEQUENCE [LARGE SCALE GENOMIC DNA]</scope>
    <source>
        <strain evidence="3">cv. HL8</strain>
    </source>
</reference>
<evidence type="ECO:0000313" key="3">
    <source>
        <dbReference type="Proteomes" id="UP000237347"/>
    </source>
</evidence>
<keyword evidence="1" id="KW-0812">Transmembrane</keyword>
<sequence>MALMGVMRLELEMKVIVQVMAGVLLFTIYSLTITVIICT</sequence>
<keyword evidence="1" id="KW-0472">Membrane</keyword>
<feature type="transmembrane region" description="Helical" evidence="1">
    <location>
        <begin position="15"/>
        <end position="38"/>
    </location>
</feature>
<dbReference type="Proteomes" id="UP000237347">
    <property type="component" value="Unassembled WGS sequence"/>
</dbReference>
<protein>
    <recommendedName>
        <fullName evidence="4">NADH dehydrogenase subunit 4L</fullName>
    </recommendedName>
</protein>